<keyword evidence="2" id="KW-1185">Reference proteome</keyword>
<proteinExistence type="predicted"/>
<reference evidence="1 2" key="1">
    <citation type="submission" date="2019-04" db="EMBL/GenBank/DDBJ databases">
        <authorList>
            <person name="Van Vliet M D."/>
        </authorList>
    </citation>
    <scope>NUCLEOTIDE SEQUENCE [LARGE SCALE GENOMIC DNA]</scope>
    <source>
        <strain evidence="1 2">F21</strain>
    </source>
</reference>
<evidence type="ECO:0000313" key="1">
    <source>
        <dbReference type="EMBL" id="VGO21384.1"/>
    </source>
</evidence>
<organism evidence="1 2">
    <name type="scientific">Pontiella sulfatireligans</name>
    <dbReference type="NCBI Taxonomy" id="2750658"/>
    <lineage>
        <taxon>Bacteria</taxon>
        <taxon>Pseudomonadati</taxon>
        <taxon>Kiritimatiellota</taxon>
        <taxon>Kiritimatiellia</taxon>
        <taxon>Kiritimatiellales</taxon>
        <taxon>Pontiellaceae</taxon>
        <taxon>Pontiella</taxon>
    </lineage>
</organism>
<dbReference type="AlphaFoldDB" id="A0A6C2UPZ4"/>
<protein>
    <recommendedName>
        <fullName evidence="3">Lipoprotein SmpA/OmlA domain-containing protein</fullName>
    </recommendedName>
</protein>
<gene>
    <name evidence="1" type="ORF">SCARR_03457</name>
</gene>
<accession>A0A6C2UPZ4</accession>
<sequence length="125" mass="14230">MLLGMKSIKLLATVTVLSLLAGCATTFRPWLLSDVHEGMDKVQVVQLLGTPDSTETKNGAEYLHYSFREDLTLPFSNPGGIEFSAEREIMREDMERRFKDYRYVVILVDGKVVNYKEELPDPSQE</sequence>
<evidence type="ECO:0008006" key="3">
    <source>
        <dbReference type="Google" id="ProtNLM"/>
    </source>
</evidence>
<dbReference type="EMBL" id="CAAHFH010000002">
    <property type="protein sequence ID" value="VGO21384.1"/>
    <property type="molecule type" value="Genomic_DNA"/>
</dbReference>
<name>A0A6C2UPZ4_9BACT</name>
<dbReference type="Proteomes" id="UP000346198">
    <property type="component" value="Unassembled WGS sequence"/>
</dbReference>
<evidence type="ECO:0000313" key="2">
    <source>
        <dbReference type="Proteomes" id="UP000346198"/>
    </source>
</evidence>
<dbReference type="PROSITE" id="PS51257">
    <property type="entry name" value="PROKAR_LIPOPROTEIN"/>
    <property type="match status" value="1"/>
</dbReference>